<sequence>MKLFAVCTTAIATLCFPALIAASPLTVESPNPNSHTWSFKLFPSRHCKGVATTYQGRGSTGCRADIPKGVAAGYMSLGVDPKCTIALYRDATCSTGKKGIDLHKASQKCKRVKGIKHNMRSFEVTCS</sequence>
<comment type="caution">
    <text evidence="2">The sequence shown here is derived from an EMBL/GenBank/DDBJ whole genome shotgun (WGS) entry which is preliminary data.</text>
</comment>
<evidence type="ECO:0000256" key="1">
    <source>
        <dbReference type="SAM" id="SignalP"/>
    </source>
</evidence>
<dbReference type="EMBL" id="JAPQKS010000001">
    <property type="protein sequence ID" value="KAJ5249165.1"/>
    <property type="molecule type" value="Genomic_DNA"/>
</dbReference>
<dbReference type="AlphaFoldDB" id="A0A9W9PKM3"/>
<protein>
    <submittedName>
        <fullName evidence="2">Uncharacterized protein</fullName>
    </submittedName>
</protein>
<dbReference type="RefSeq" id="XP_058335944.1">
    <property type="nucleotide sequence ID" value="XM_058469913.1"/>
</dbReference>
<gene>
    <name evidence="2" type="ORF">N7468_000616</name>
</gene>
<organism evidence="2 3">
    <name type="scientific">Penicillium chermesinum</name>
    <dbReference type="NCBI Taxonomy" id="63820"/>
    <lineage>
        <taxon>Eukaryota</taxon>
        <taxon>Fungi</taxon>
        <taxon>Dikarya</taxon>
        <taxon>Ascomycota</taxon>
        <taxon>Pezizomycotina</taxon>
        <taxon>Eurotiomycetes</taxon>
        <taxon>Eurotiomycetidae</taxon>
        <taxon>Eurotiales</taxon>
        <taxon>Aspergillaceae</taxon>
        <taxon>Penicillium</taxon>
    </lineage>
</organism>
<keyword evidence="1" id="KW-0732">Signal</keyword>
<evidence type="ECO:0000313" key="3">
    <source>
        <dbReference type="Proteomes" id="UP001150941"/>
    </source>
</evidence>
<accession>A0A9W9PKM3</accession>
<feature type="chain" id="PRO_5040812778" evidence="1">
    <location>
        <begin position="23"/>
        <end position="127"/>
    </location>
</feature>
<dbReference type="GeneID" id="83197216"/>
<evidence type="ECO:0000313" key="2">
    <source>
        <dbReference type="EMBL" id="KAJ5249165.1"/>
    </source>
</evidence>
<proteinExistence type="predicted"/>
<dbReference type="Proteomes" id="UP001150941">
    <property type="component" value="Unassembled WGS sequence"/>
</dbReference>
<reference evidence="2" key="1">
    <citation type="submission" date="2022-11" db="EMBL/GenBank/DDBJ databases">
        <authorList>
            <person name="Petersen C."/>
        </authorList>
    </citation>
    <scope>NUCLEOTIDE SEQUENCE</scope>
    <source>
        <strain evidence="2">IBT 19713</strain>
    </source>
</reference>
<name>A0A9W9PKM3_9EURO</name>
<keyword evidence="3" id="KW-1185">Reference proteome</keyword>
<feature type="signal peptide" evidence="1">
    <location>
        <begin position="1"/>
        <end position="22"/>
    </location>
</feature>
<reference evidence="2" key="2">
    <citation type="journal article" date="2023" name="IMA Fungus">
        <title>Comparative genomic study of the Penicillium genus elucidates a diverse pangenome and 15 lateral gene transfer events.</title>
        <authorList>
            <person name="Petersen C."/>
            <person name="Sorensen T."/>
            <person name="Nielsen M.R."/>
            <person name="Sondergaard T.E."/>
            <person name="Sorensen J.L."/>
            <person name="Fitzpatrick D.A."/>
            <person name="Frisvad J.C."/>
            <person name="Nielsen K.L."/>
        </authorList>
    </citation>
    <scope>NUCLEOTIDE SEQUENCE</scope>
    <source>
        <strain evidence="2">IBT 19713</strain>
    </source>
</reference>